<protein>
    <submittedName>
        <fullName evidence="1">Uncharacterized protein</fullName>
    </submittedName>
</protein>
<gene>
    <name evidence="1" type="ORF">NQ176_g751</name>
</gene>
<keyword evidence="2" id="KW-1185">Reference proteome</keyword>
<sequence>MKFSTLLFSLAGFAAAAPSLSESHEIAIFDPVTRVISPSDLAKRVDPITQTGTIYRDKNGIVRAILVFQLSESILQAFDHSGFNLAKAVLAEVLAYGRQNNFVDQVRRNLWDADFSAGARIISDRLSFFSLAITSRGSVDGTVGVTELLQSWLQQGHHYAAVRDVANSLAINKRSTSDAEFTERDFFPSKWCNDGILGFYNTVVDKPVDIVSIKTGCPAA</sequence>
<organism evidence="1 2">
    <name type="scientific">Zarea fungicola</name>
    <dbReference type="NCBI Taxonomy" id="93591"/>
    <lineage>
        <taxon>Eukaryota</taxon>
        <taxon>Fungi</taxon>
        <taxon>Dikarya</taxon>
        <taxon>Ascomycota</taxon>
        <taxon>Pezizomycotina</taxon>
        <taxon>Sordariomycetes</taxon>
        <taxon>Hypocreomycetidae</taxon>
        <taxon>Hypocreales</taxon>
        <taxon>Cordycipitaceae</taxon>
        <taxon>Zarea</taxon>
    </lineage>
</organism>
<evidence type="ECO:0000313" key="1">
    <source>
        <dbReference type="EMBL" id="KAJ2983354.1"/>
    </source>
</evidence>
<name>A0ACC1NWC0_9HYPO</name>
<accession>A0ACC1NWC0</accession>
<proteinExistence type="predicted"/>
<reference evidence="1" key="1">
    <citation type="submission" date="2022-08" db="EMBL/GenBank/DDBJ databases">
        <title>Genome Sequence of Lecanicillium fungicola.</title>
        <authorList>
            <person name="Buettner E."/>
        </authorList>
    </citation>
    <scope>NUCLEOTIDE SEQUENCE</scope>
    <source>
        <strain evidence="1">Babe33</strain>
    </source>
</reference>
<dbReference type="Proteomes" id="UP001143910">
    <property type="component" value="Unassembled WGS sequence"/>
</dbReference>
<comment type="caution">
    <text evidence="1">The sequence shown here is derived from an EMBL/GenBank/DDBJ whole genome shotgun (WGS) entry which is preliminary data.</text>
</comment>
<evidence type="ECO:0000313" key="2">
    <source>
        <dbReference type="Proteomes" id="UP001143910"/>
    </source>
</evidence>
<dbReference type="EMBL" id="JANJQO010000033">
    <property type="protein sequence ID" value="KAJ2983354.1"/>
    <property type="molecule type" value="Genomic_DNA"/>
</dbReference>